<evidence type="ECO:0000313" key="3">
    <source>
        <dbReference type="EMBL" id="ETI62578.1"/>
    </source>
</evidence>
<dbReference type="EMBL" id="AYOZ01000001">
    <property type="protein sequence ID" value="ETI62578.1"/>
    <property type="molecule type" value="Genomic_DNA"/>
</dbReference>
<dbReference type="GO" id="GO:0071111">
    <property type="term" value="F:cyclic-guanylate-specific phosphodiesterase activity"/>
    <property type="evidence" value="ECO:0007669"/>
    <property type="project" value="InterPro"/>
</dbReference>
<keyword evidence="1" id="KW-1133">Transmembrane helix</keyword>
<keyword evidence="1" id="KW-0812">Transmembrane</keyword>
<dbReference type="PANTHER" id="PTHR33121:SF70">
    <property type="entry name" value="SIGNALING PROTEIN YKOW"/>
    <property type="match status" value="1"/>
</dbReference>
<comment type="caution">
    <text evidence="3">The sequence shown here is derived from an EMBL/GenBank/DDBJ whole genome shotgun (WGS) entry which is preliminary data.</text>
</comment>
<dbReference type="AlphaFoldDB" id="W1S649"/>
<dbReference type="Pfam" id="PF00563">
    <property type="entry name" value="EAL"/>
    <property type="match status" value="1"/>
</dbReference>
<evidence type="ECO:0000259" key="2">
    <source>
        <dbReference type="PROSITE" id="PS50883"/>
    </source>
</evidence>
<organism evidence="3 4">
    <name type="scientific">Marinomonas profundimaris</name>
    <dbReference type="NCBI Taxonomy" id="1208321"/>
    <lineage>
        <taxon>Bacteria</taxon>
        <taxon>Pseudomonadati</taxon>
        <taxon>Pseudomonadota</taxon>
        <taxon>Gammaproteobacteria</taxon>
        <taxon>Oceanospirillales</taxon>
        <taxon>Oceanospirillaceae</taxon>
        <taxon>Marinomonas</taxon>
    </lineage>
</organism>
<dbReference type="Gene3D" id="3.20.20.450">
    <property type="entry name" value="EAL domain"/>
    <property type="match status" value="1"/>
</dbReference>
<feature type="domain" description="EAL" evidence="2">
    <location>
        <begin position="405"/>
        <end position="657"/>
    </location>
</feature>
<protein>
    <recommendedName>
        <fullName evidence="2">EAL domain-containing protein</fullName>
    </recommendedName>
</protein>
<proteinExistence type="predicted"/>
<feature type="transmembrane region" description="Helical" evidence="1">
    <location>
        <begin position="210"/>
        <end position="229"/>
    </location>
</feature>
<dbReference type="PANTHER" id="PTHR33121">
    <property type="entry name" value="CYCLIC DI-GMP PHOSPHODIESTERASE PDEF"/>
    <property type="match status" value="1"/>
</dbReference>
<reference evidence="3 4" key="1">
    <citation type="journal article" date="2014" name="Genome Announc.">
        <title>Draft Genome Sequence of Marinomonas sp. Strain D104, a Polycyclic Aromatic Hydrocarbon-Degrading Bacterium from the Deep-Sea Sediment of the Arctic Ocean.</title>
        <authorList>
            <person name="Dong C."/>
            <person name="Bai X."/>
            <person name="Lai Q."/>
            <person name="Xie Y."/>
            <person name="Chen X."/>
            <person name="Shao Z."/>
        </authorList>
    </citation>
    <scope>NUCLEOTIDE SEQUENCE [LARGE SCALE GENOMIC DNA]</scope>
    <source>
        <strain evidence="3 4">D104</strain>
    </source>
</reference>
<dbReference type="Proteomes" id="UP000018857">
    <property type="component" value="Unassembled WGS sequence"/>
</dbReference>
<dbReference type="InterPro" id="IPR001633">
    <property type="entry name" value="EAL_dom"/>
</dbReference>
<dbReference type="PROSITE" id="PS50883">
    <property type="entry name" value="EAL"/>
    <property type="match status" value="1"/>
</dbReference>
<keyword evidence="4" id="KW-1185">Reference proteome</keyword>
<dbReference type="CDD" id="cd01948">
    <property type="entry name" value="EAL"/>
    <property type="match status" value="1"/>
</dbReference>
<evidence type="ECO:0000313" key="4">
    <source>
        <dbReference type="Proteomes" id="UP000018857"/>
    </source>
</evidence>
<sequence length="670" mass="77061">MLFFFSALAIVFLKSEYNVDKVDLLDVKRELVEGFHASGRDIFFSDEEHLASVECNIVTNYKNDICGLVFVLPQKQGKGFPLDRYDSLNFNIESHSSNDAYNHRIRVFVKNILGTETDELEEIKAFKFHAVRIKSNGDMVVPLSRFKVETWWEDMNNIPFNLSYVDMSSVASIEFFINDMPILDEGRYTITLSKLELVGRVVSDAVLYKVLLYSWLLFSVFSMAFYFLLKLETFNKMRGQAYYDPDSNLLNMIGFEEKYKKVANKKATFYRVRVINWNSLVRHFGLLMANYLLKQVVVKNAGLNKNYFSITARLNNNELIFVRYGGPLSIEQEEIFIGAMLSPINVSGLGELRLDVKVGVSLEEKSPKDSQFVLDRTDISIQSILRNKTRLQFYSREVSQQAEQKTFLEKQIKLALKRRDFYLLYMPIYSASANKMIGVEALLRCRLQGLKDISPEVYISIAEETGLVRDIDLMVIDMALRDFSQFNFPSDFTLSINLSSKELLDTSFVSHFKRMVNRAEFDFNRLCLEITETFLLDIDTVCVKTIDDFRAMGCKVSLDDFGTGYTSFQQLVNFPVDEIKIDRDFIGGMKNNKGYDAIVNSLISIADAYNYKVVAEGVEDIETYELLVSKGCDFFQGYYFSKPIKLSDIYLMTEKSITDQSKADGDIHLL</sequence>
<dbReference type="SUPFAM" id="SSF141868">
    <property type="entry name" value="EAL domain-like"/>
    <property type="match status" value="1"/>
</dbReference>
<keyword evidence="1" id="KW-0472">Membrane</keyword>
<name>W1S649_9GAMM</name>
<dbReference type="PATRIC" id="fig|1208321.3.peg.41"/>
<gene>
    <name evidence="3" type="ORF">D104_00205</name>
</gene>
<dbReference type="InterPro" id="IPR035919">
    <property type="entry name" value="EAL_sf"/>
</dbReference>
<dbReference type="InterPro" id="IPR050706">
    <property type="entry name" value="Cyclic-di-GMP_PDE-like"/>
</dbReference>
<accession>W1S649</accession>
<evidence type="ECO:0000256" key="1">
    <source>
        <dbReference type="SAM" id="Phobius"/>
    </source>
</evidence>
<dbReference type="SMART" id="SM00052">
    <property type="entry name" value="EAL"/>
    <property type="match status" value="1"/>
</dbReference>
<dbReference type="STRING" id="1208321.D104_00205"/>
<dbReference type="eggNOG" id="COG5001">
    <property type="taxonomic scope" value="Bacteria"/>
</dbReference>